<keyword evidence="2" id="KW-0812">Transmembrane</keyword>
<comment type="caution">
    <text evidence="3">The sequence shown here is derived from an EMBL/GenBank/DDBJ whole genome shotgun (WGS) entry which is preliminary data.</text>
</comment>
<name>A0A5D3BTU1_CUCMM</name>
<feature type="compositionally biased region" description="Basic and acidic residues" evidence="1">
    <location>
        <begin position="34"/>
        <end position="49"/>
    </location>
</feature>
<accession>A0A5D3BTU1</accession>
<feature type="region of interest" description="Disordered" evidence="1">
    <location>
        <begin position="34"/>
        <end position="79"/>
    </location>
</feature>
<gene>
    <name evidence="3" type="ORF">E5676_scaffold38G00040</name>
</gene>
<evidence type="ECO:0000313" key="4">
    <source>
        <dbReference type="Proteomes" id="UP000321947"/>
    </source>
</evidence>
<keyword evidence="2" id="KW-1133">Transmembrane helix</keyword>
<evidence type="ECO:0000256" key="2">
    <source>
        <dbReference type="SAM" id="Phobius"/>
    </source>
</evidence>
<proteinExistence type="predicted"/>
<evidence type="ECO:0000313" key="3">
    <source>
        <dbReference type="EMBL" id="TYK01636.1"/>
    </source>
</evidence>
<reference evidence="3 4" key="1">
    <citation type="submission" date="2019-08" db="EMBL/GenBank/DDBJ databases">
        <title>Draft genome sequences of two oriental melons (Cucumis melo L. var makuwa).</title>
        <authorList>
            <person name="Kwon S.-Y."/>
        </authorList>
    </citation>
    <scope>NUCLEOTIDE SEQUENCE [LARGE SCALE GENOMIC DNA]</scope>
    <source>
        <strain evidence="4">cv. Chang Bougi</strain>
        <tissue evidence="3">Leaf</tissue>
    </source>
</reference>
<evidence type="ECO:0000256" key="1">
    <source>
        <dbReference type="SAM" id="MobiDB-lite"/>
    </source>
</evidence>
<dbReference type="AlphaFoldDB" id="A0A5D3BTU1"/>
<dbReference type="Proteomes" id="UP000321947">
    <property type="component" value="Unassembled WGS sequence"/>
</dbReference>
<sequence length="79" mass="8435">MFKVGSLGIALIMILMAIPNFAIFAESRMLRSEAEGDGVKEHDVDEKPKRLIPQPKDSSSSGNRVVTLASGPSRKGGGH</sequence>
<protein>
    <recommendedName>
        <fullName evidence="5">Transmembrane protein</fullName>
    </recommendedName>
</protein>
<keyword evidence="2" id="KW-0472">Membrane</keyword>
<feature type="transmembrane region" description="Helical" evidence="2">
    <location>
        <begin position="6"/>
        <end position="25"/>
    </location>
</feature>
<evidence type="ECO:0008006" key="5">
    <source>
        <dbReference type="Google" id="ProtNLM"/>
    </source>
</evidence>
<organism evidence="3 4">
    <name type="scientific">Cucumis melo var. makuwa</name>
    <name type="common">Oriental melon</name>
    <dbReference type="NCBI Taxonomy" id="1194695"/>
    <lineage>
        <taxon>Eukaryota</taxon>
        <taxon>Viridiplantae</taxon>
        <taxon>Streptophyta</taxon>
        <taxon>Embryophyta</taxon>
        <taxon>Tracheophyta</taxon>
        <taxon>Spermatophyta</taxon>
        <taxon>Magnoliopsida</taxon>
        <taxon>eudicotyledons</taxon>
        <taxon>Gunneridae</taxon>
        <taxon>Pentapetalae</taxon>
        <taxon>rosids</taxon>
        <taxon>fabids</taxon>
        <taxon>Cucurbitales</taxon>
        <taxon>Cucurbitaceae</taxon>
        <taxon>Benincaseae</taxon>
        <taxon>Cucumis</taxon>
    </lineage>
</organism>
<dbReference type="EMBL" id="SSTD01016139">
    <property type="protein sequence ID" value="TYK01636.1"/>
    <property type="molecule type" value="Genomic_DNA"/>
</dbReference>